<organism evidence="1 2">
    <name type="scientific">Alteromonas macleodii</name>
    <name type="common">Pseudoalteromonas macleodii</name>
    <dbReference type="NCBI Taxonomy" id="28108"/>
    <lineage>
        <taxon>Bacteria</taxon>
        <taxon>Pseudomonadati</taxon>
        <taxon>Pseudomonadota</taxon>
        <taxon>Gammaproteobacteria</taxon>
        <taxon>Alteromonadales</taxon>
        <taxon>Alteromonadaceae</taxon>
        <taxon>Alteromonas/Salinimonas group</taxon>
        <taxon>Alteromonas</taxon>
    </lineage>
</organism>
<dbReference type="EMBL" id="MIPY01000008">
    <property type="protein sequence ID" value="OES33870.1"/>
    <property type="molecule type" value="Genomic_DNA"/>
</dbReference>
<proteinExistence type="predicted"/>
<accession>A0AB36FVN1</accession>
<dbReference type="Proteomes" id="UP000095392">
    <property type="component" value="Unassembled WGS sequence"/>
</dbReference>
<evidence type="ECO:0000313" key="2">
    <source>
        <dbReference type="Proteomes" id="UP000095392"/>
    </source>
</evidence>
<sequence length="40" mass="4794">MNYHPMRITLNYHSSDALIVQHLRIHILNHLHPQFAYLQG</sequence>
<evidence type="ECO:0000313" key="1">
    <source>
        <dbReference type="EMBL" id="OES33870.1"/>
    </source>
</evidence>
<comment type="caution">
    <text evidence="1">The sequence shown here is derived from an EMBL/GenBank/DDBJ whole genome shotgun (WGS) entry which is preliminary data.</text>
</comment>
<keyword evidence="2" id="KW-1185">Reference proteome</keyword>
<dbReference type="AlphaFoldDB" id="A0AB36FVN1"/>
<gene>
    <name evidence="1" type="ORF">BFV95_1187</name>
</gene>
<name>A0AB36FVN1_ALTMA</name>
<protein>
    <submittedName>
        <fullName evidence="1">Uncharacterized protein</fullName>
    </submittedName>
</protein>
<reference evidence="1 2" key="1">
    <citation type="submission" date="2016-09" db="EMBL/GenBank/DDBJ databases">
        <title>Draft Genome Sequence of four Alteromonas macleodii strains isolated from copper coupons and grown long-term at elevated copper levels.</title>
        <authorList>
            <person name="Cusick K."/>
            <person name="Dale J."/>
            <person name="Little B."/>
            <person name="Biffinger J."/>
        </authorList>
    </citation>
    <scope>NUCLEOTIDE SEQUENCE [LARGE SCALE GENOMIC DNA]</scope>
    <source>
        <strain evidence="1 2">KCP01</strain>
    </source>
</reference>